<dbReference type="AlphaFoldDB" id="A0A9I9EFD8"/>
<dbReference type="Gramene" id="MELO3C033001.2.1">
    <property type="protein sequence ID" value="MELO3C033001.2.1"/>
    <property type="gene ID" value="MELO3C033001.2"/>
</dbReference>
<dbReference type="EnsemblPlants" id="MELO3C033001.2.1">
    <property type="protein sequence ID" value="MELO3C033001.2.1"/>
    <property type="gene ID" value="MELO3C033001.2"/>
</dbReference>
<evidence type="ECO:0000256" key="1">
    <source>
        <dbReference type="SAM" id="MobiDB-lite"/>
    </source>
</evidence>
<name>A0A9I9EFD8_CUCME</name>
<proteinExistence type="predicted"/>
<feature type="region of interest" description="Disordered" evidence="1">
    <location>
        <begin position="37"/>
        <end position="65"/>
    </location>
</feature>
<protein>
    <submittedName>
        <fullName evidence="2">Uncharacterized protein</fullName>
    </submittedName>
</protein>
<organism evidence="2">
    <name type="scientific">Cucumis melo</name>
    <name type="common">Muskmelon</name>
    <dbReference type="NCBI Taxonomy" id="3656"/>
    <lineage>
        <taxon>Eukaryota</taxon>
        <taxon>Viridiplantae</taxon>
        <taxon>Streptophyta</taxon>
        <taxon>Embryophyta</taxon>
        <taxon>Tracheophyta</taxon>
        <taxon>Spermatophyta</taxon>
        <taxon>Magnoliopsida</taxon>
        <taxon>eudicotyledons</taxon>
        <taxon>Gunneridae</taxon>
        <taxon>Pentapetalae</taxon>
        <taxon>rosids</taxon>
        <taxon>fabids</taxon>
        <taxon>Cucurbitales</taxon>
        <taxon>Cucurbitaceae</taxon>
        <taxon>Benincaseae</taxon>
        <taxon>Cucumis</taxon>
    </lineage>
</organism>
<accession>A0A9I9EFD8</accession>
<sequence length="65" mass="7443">MPSSSKNALISTRCKSAPYRSSFNDNRYLNFSITSDRTAEEEEKIESSSDSTLNPKVRLRREGRK</sequence>
<evidence type="ECO:0000313" key="2">
    <source>
        <dbReference type="EnsemblPlants" id="MELO3C033001.2.1"/>
    </source>
</evidence>
<reference evidence="2" key="1">
    <citation type="submission" date="2023-03" db="UniProtKB">
        <authorList>
            <consortium name="EnsemblPlants"/>
        </authorList>
    </citation>
    <scope>IDENTIFICATION</scope>
</reference>